<evidence type="ECO:0000256" key="1">
    <source>
        <dbReference type="ARBA" id="ARBA00004141"/>
    </source>
</evidence>
<evidence type="ECO:0000256" key="11">
    <source>
        <dbReference type="ARBA" id="ARBA00023303"/>
    </source>
</evidence>
<dbReference type="STRING" id="1423815.FC27_GL000297"/>
<proteinExistence type="inferred from homology"/>
<evidence type="ECO:0000256" key="13">
    <source>
        <dbReference type="SAM" id="Phobius"/>
    </source>
</evidence>
<evidence type="ECO:0000256" key="2">
    <source>
        <dbReference type="ARBA" id="ARBA00006920"/>
    </source>
</evidence>
<keyword evidence="3" id="KW-0813">Transport</keyword>
<keyword evidence="15" id="KW-1185">Reference proteome</keyword>
<keyword evidence="8 13" id="KW-1133">Transmembrane helix</keyword>
<protein>
    <recommendedName>
        <fullName evidence="16">Integral membrane protein</fullName>
    </recommendedName>
</protein>
<dbReference type="eggNOG" id="COG3548">
    <property type="taxonomic scope" value="Bacteria"/>
</dbReference>
<evidence type="ECO:0000256" key="6">
    <source>
        <dbReference type="ARBA" id="ARBA00022826"/>
    </source>
</evidence>
<dbReference type="PANTHER" id="PTHR31462:SF5">
    <property type="entry name" value="ENDOSOMAL_LYSOSOMAL PROTON CHANNEL TMEM175"/>
    <property type="match status" value="1"/>
</dbReference>
<name>A0A0R1SLA7_9LACO</name>
<dbReference type="GO" id="GO:0016020">
    <property type="term" value="C:membrane"/>
    <property type="evidence" value="ECO:0007669"/>
    <property type="project" value="UniProtKB-SubCell"/>
</dbReference>
<keyword evidence="11" id="KW-0407">Ion channel</keyword>
<feature type="transmembrane region" description="Helical" evidence="13">
    <location>
        <begin position="43"/>
        <end position="58"/>
    </location>
</feature>
<dbReference type="EMBL" id="AZFA01000010">
    <property type="protein sequence ID" value="KRL66851.1"/>
    <property type="molecule type" value="Genomic_DNA"/>
</dbReference>
<feature type="transmembrane region" description="Helical" evidence="13">
    <location>
        <begin position="7"/>
        <end position="23"/>
    </location>
</feature>
<feature type="transmembrane region" description="Helical" evidence="13">
    <location>
        <begin position="102"/>
        <end position="122"/>
    </location>
</feature>
<keyword evidence="6" id="KW-0631">Potassium channel</keyword>
<dbReference type="GO" id="GO:0005267">
    <property type="term" value="F:potassium channel activity"/>
    <property type="evidence" value="ECO:0007669"/>
    <property type="project" value="UniProtKB-KW"/>
</dbReference>
<feature type="transmembrane region" description="Helical" evidence="13">
    <location>
        <begin position="70"/>
        <end position="90"/>
    </location>
</feature>
<dbReference type="Pfam" id="PF06736">
    <property type="entry name" value="TMEM175"/>
    <property type="match status" value="1"/>
</dbReference>
<evidence type="ECO:0000313" key="15">
    <source>
        <dbReference type="Proteomes" id="UP000051647"/>
    </source>
</evidence>
<evidence type="ECO:0000256" key="5">
    <source>
        <dbReference type="ARBA" id="ARBA00022692"/>
    </source>
</evidence>
<dbReference type="InterPro" id="IPR010617">
    <property type="entry name" value="TMEM175-like"/>
</dbReference>
<gene>
    <name evidence="14" type="ORF">FC27_GL000297</name>
</gene>
<evidence type="ECO:0000256" key="12">
    <source>
        <dbReference type="ARBA" id="ARBA00034430"/>
    </source>
</evidence>
<evidence type="ECO:0000256" key="3">
    <source>
        <dbReference type="ARBA" id="ARBA00022448"/>
    </source>
</evidence>
<sequence>MNKERLAAFTDAVLAIIMTILVLELEKPKELNWNGLWDLRTNFFAYALSFFWLGFMWLNHHNAFEKIEKVSNSTIVWTLVMLFFASLFPYTTSIVAGNFNNSFAQVFYGVIIILVSLSNIALSNSLNKVNKQQFKALFDIDSRAVAIDLSIKVIGIILSMTIFPPAVMIAVFINVIVLSFLG</sequence>
<keyword evidence="5 13" id="KW-0812">Transmembrane</keyword>
<evidence type="ECO:0000256" key="4">
    <source>
        <dbReference type="ARBA" id="ARBA00022538"/>
    </source>
</evidence>
<keyword evidence="4" id="KW-0633">Potassium transport</keyword>
<dbReference type="GO" id="GO:0015252">
    <property type="term" value="F:proton channel activity"/>
    <property type="evidence" value="ECO:0007669"/>
    <property type="project" value="InterPro"/>
</dbReference>
<keyword evidence="10 13" id="KW-0472">Membrane</keyword>
<comment type="subcellular location">
    <subcellularLocation>
        <location evidence="1">Membrane</location>
        <topology evidence="1">Multi-pass membrane protein</topology>
    </subcellularLocation>
</comment>
<evidence type="ECO:0000256" key="8">
    <source>
        <dbReference type="ARBA" id="ARBA00022989"/>
    </source>
</evidence>
<evidence type="ECO:0008006" key="16">
    <source>
        <dbReference type="Google" id="ProtNLM"/>
    </source>
</evidence>
<organism evidence="14 15">
    <name type="scientific">Companilactobacillus versmoldensis DSM 14857 = KCTC 3814</name>
    <dbReference type="NCBI Taxonomy" id="1423815"/>
    <lineage>
        <taxon>Bacteria</taxon>
        <taxon>Bacillati</taxon>
        <taxon>Bacillota</taxon>
        <taxon>Bacilli</taxon>
        <taxon>Lactobacillales</taxon>
        <taxon>Lactobacillaceae</taxon>
        <taxon>Companilactobacillus</taxon>
    </lineage>
</organism>
<feature type="transmembrane region" description="Helical" evidence="13">
    <location>
        <begin position="153"/>
        <end position="181"/>
    </location>
</feature>
<evidence type="ECO:0000256" key="10">
    <source>
        <dbReference type="ARBA" id="ARBA00023136"/>
    </source>
</evidence>
<dbReference type="AlphaFoldDB" id="A0A0R1SLA7"/>
<keyword evidence="7" id="KW-0630">Potassium</keyword>
<dbReference type="RefSeq" id="WP_010624575.1">
    <property type="nucleotide sequence ID" value="NZ_AZFA01000010.1"/>
</dbReference>
<comment type="catalytic activity">
    <reaction evidence="12">
        <text>K(+)(in) = K(+)(out)</text>
        <dbReference type="Rhea" id="RHEA:29463"/>
        <dbReference type="ChEBI" id="CHEBI:29103"/>
    </reaction>
</comment>
<evidence type="ECO:0000256" key="7">
    <source>
        <dbReference type="ARBA" id="ARBA00022958"/>
    </source>
</evidence>
<comment type="caution">
    <text evidence="14">The sequence shown here is derived from an EMBL/GenBank/DDBJ whole genome shotgun (WGS) entry which is preliminary data.</text>
</comment>
<evidence type="ECO:0000256" key="9">
    <source>
        <dbReference type="ARBA" id="ARBA00023065"/>
    </source>
</evidence>
<dbReference type="PATRIC" id="fig|1423815.3.peg.302"/>
<reference evidence="14 15" key="1">
    <citation type="journal article" date="2015" name="Genome Announc.">
        <title>Expanding the biotechnology potential of lactobacilli through comparative genomics of 213 strains and associated genera.</title>
        <authorList>
            <person name="Sun Z."/>
            <person name="Harris H.M."/>
            <person name="McCann A."/>
            <person name="Guo C."/>
            <person name="Argimon S."/>
            <person name="Zhang W."/>
            <person name="Yang X."/>
            <person name="Jeffery I.B."/>
            <person name="Cooney J.C."/>
            <person name="Kagawa T.F."/>
            <person name="Liu W."/>
            <person name="Song Y."/>
            <person name="Salvetti E."/>
            <person name="Wrobel A."/>
            <person name="Rasinkangas P."/>
            <person name="Parkhill J."/>
            <person name="Rea M.C."/>
            <person name="O'Sullivan O."/>
            <person name="Ritari J."/>
            <person name="Douillard F.P."/>
            <person name="Paul Ross R."/>
            <person name="Yang R."/>
            <person name="Briner A.E."/>
            <person name="Felis G.E."/>
            <person name="de Vos W.M."/>
            <person name="Barrangou R."/>
            <person name="Klaenhammer T.R."/>
            <person name="Caufield P.W."/>
            <person name="Cui Y."/>
            <person name="Zhang H."/>
            <person name="O'Toole P.W."/>
        </authorList>
    </citation>
    <scope>NUCLEOTIDE SEQUENCE [LARGE SCALE GENOMIC DNA]</scope>
    <source>
        <strain evidence="14 15">DSM 14857</strain>
    </source>
</reference>
<dbReference type="OrthoDB" id="7626281at2"/>
<accession>A0A0R1SLA7</accession>
<keyword evidence="9" id="KW-0406">Ion transport</keyword>
<dbReference type="Proteomes" id="UP000051647">
    <property type="component" value="Unassembled WGS sequence"/>
</dbReference>
<comment type="similarity">
    <text evidence="2">Belongs to the TMEM175 family.</text>
</comment>
<evidence type="ECO:0000313" key="14">
    <source>
        <dbReference type="EMBL" id="KRL66851.1"/>
    </source>
</evidence>
<dbReference type="PANTHER" id="PTHR31462">
    <property type="entry name" value="ENDOSOMAL/LYSOSOMAL POTASSIUM CHANNEL TMEM175"/>
    <property type="match status" value="1"/>
</dbReference>